<feature type="transmembrane region" description="Helical" evidence="9">
    <location>
        <begin position="40"/>
        <end position="61"/>
    </location>
</feature>
<evidence type="ECO:0000256" key="2">
    <source>
        <dbReference type="ARBA" id="ARBA00022606"/>
    </source>
</evidence>
<name>A0A857NA04_9HYME</name>
<evidence type="ECO:0000256" key="9">
    <source>
        <dbReference type="RuleBase" id="RU351113"/>
    </source>
</evidence>
<proteinExistence type="evidence at transcript level"/>
<evidence type="ECO:0000256" key="8">
    <source>
        <dbReference type="ARBA" id="ARBA00023224"/>
    </source>
</evidence>
<accession>A0A857NA04</accession>
<dbReference type="GO" id="GO:0005886">
    <property type="term" value="C:plasma membrane"/>
    <property type="evidence" value="ECO:0007669"/>
    <property type="project" value="UniProtKB-SubCell"/>
</dbReference>
<protein>
    <recommendedName>
        <fullName evidence="9">Odorant receptor</fullName>
    </recommendedName>
</protein>
<dbReference type="GO" id="GO:0005549">
    <property type="term" value="F:odorant binding"/>
    <property type="evidence" value="ECO:0007669"/>
    <property type="project" value="InterPro"/>
</dbReference>
<reference evidence="10" key="1">
    <citation type="submission" date="2019-04" db="EMBL/GenBank/DDBJ databases">
        <authorList>
            <person name="Guo B."/>
            <person name="Lu P."/>
        </authorList>
    </citation>
    <scope>NUCLEOTIDE SEQUENCE</scope>
</reference>
<keyword evidence="5 9" id="KW-1133">Transmembrane helix</keyword>
<keyword evidence="2 9" id="KW-0716">Sensory transduction</keyword>
<keyword evidence="6 9" id="KW-0472">Membrane</keyword>
<feature type="transmembrane region" description="Helical" evidence="9">
    <location>
        <begin position="268"/>
        <end position="291"/>
    </location>
</feature>
<evidence type="ECO:0000256" key="1">
    <source>
        <dbReference type="ARBA" id="ARBA00004141"/>
    </source>
</evidence>
<dbReference type="InterPro" id="IPR004117">
    <property type="entry name" value="7tm6_olfct_rcpt"/>
</dbReference>
<comment type="subcellular location">
    <subcellularLocation>
        <location evidence="9">Cell membrane</location>
        <topology evidence="9">Multi-pass membrane protein</topology>
    </subcellularLocation>
    <subcellularLocation>
        <location evidence="1">Membrane</location>
        <topology evidence="1">Multi-pass membrane protein</topology>
    </subcellularLocation>
</comment>
<keyword evidence="3 9" id="KW-0812">Transmembrane</keyword>
<dbReference type="AlphaFoldDB" id="A0A857NA04"/>
<evidence type="ECO:0000256" key="6">
    <source>
        <dbReference type="ARBA" id="ARBA00023136"/>
    </source>
</evidence>
<keyword evidence="7 9" id="KW-0675">Receptor</keyword>
<dbReference type="PANTHER" id="PTHR21137">
    <property type="entry name" value="ODORANT RECEPTOR"/>
    <property type="match status" value="1"/>
</dbReference>
<feature type="transmembrane region" description="Helical" evidence="9">
    <location>
        <begin position="73"/>
        <end position="92"/>
    </location>
</feature>
<evidence type="ECO:0000256" key="7">
    <source>
        <dbReference type="ARBA" id="ARBA00023170"/>
    </source>
</evidence>
<evidence type="ECO:0000256" key="3">
    <source>
        <dbReference type="ARBA" id="ARBA00022692"/>
    </source>
</evidence>
<keyword evidence="4 9" id="KW-0552">Olfaction</keyword>
<dbReference type="PANTHER" id="PTHR21137:SF42">
    <property type="entry name" value="ODORANT RECEPTOR 83A"/>
    <property type="match status" value="1"/>
</dbReference>
<dbReference type="GO" id="GO:0004984">
    <property type="term" value="F:olfactory receptor activity"/>
    <property type="evidence" value="ECO:0007669"/>
    <property type="project" value="InterPro"/>
</dbReference>
<dbReference type="Pfam" id="PF02949">
    <property type="entry name" value="7tm_6"/>
    <property type="match status" value="1"/>
</dbReference>
<evidence type="ECO:0000256" key="4">
    <source>
        <dbReference type="ARBA" id="ARBA00022725"/>
    </source>
</evidence>
<keyword evidence="8 9" id="KW-0807">Transducer</keyword>
<feature type="transmembrane region" description="Helical" evidence="9">
    <location>
        <begin position="303"/>
        <end position="327"/>
    </location>
</feature>
<dbReference type="EMBL" id="MK749048">
    <property type="protein sequence ID" value="QHN69145.1"/>
    <property type="molecule type" value="mRNA"/>
</dbReference>
<sequence length="403" mass="46085">METSMNASRDLEFAIEWNRIMLQFLGIWPNSKNGGRTLDIRFLFAVFFMLCLNASQIVYLIMVRGQLDLMIEVLAKAIALTTTALLKLISVWRNSKVLSSLLSDVIEDWMMPKSKQDREVMLKNAKVARMLSIGGISLILVTLSIYVLNHVILDFLTRMRNVPDYERQLLYQAYFPFDTDKSPNYELTCVVQTVGAVYTAMSYSGIDTLIAMLVLHLCAQFTNLQFALTNLVSEVECTKRMVFREQLATIVNKHKRLNRFAESIEKSFNALLLVHMLFCTLQFCIIGYNFISAIDSSANGRLSLYQFVFLTIYVISSVLQLFVYCYVGEKLNNESTNLSYAAYQSEWYKLSVQETRDMMFVMLRAKAPMQITAGKFCSFSLVLFSDILKASMGYLSVLLSVRD</sequence>
<feature type="transmembrane region" description="Helical" evidence="9">
    <location>
        <begin position="130"/>
        <end position="153"/>
    </location>
</feature>
<comment type="caution">
    <text evidence="9">Lacks conserved residue(s) required for the propagation of feature annotation.</text>
</comment>
<comment type="similarity">
    <text evidence="9">Belongs to the insect chemoreceptor superfamily. Heteromeric odorant receptor channel (TC 1.A.69) family.</text>
</comment>
<evidence type="ECO:0000256" key="5">
    <source>
        <dbReference type="ARBA" id="ARBA00022989"/>
    </source>
</evidence>
<organism evidence="10">
    <name type="scientific">Sirex nitobei</name>
    <dbReference type="NCBI Taxonomy" id="1602346"/>
    <lineage>
        <taxon>Eukaryota</taxon>
        <taxon>Metazoa</taxon>
        <taxon>Ecdysozoa</taxon>
        <taxon>Arthropoda</taxon>
        <taxon>Hexapoda</taxon>
        <taxon>Insecta</taxon>
        <taxon>Pterygota</taxon>
        <taxon>Neoptera</taxon>
        <taxon>Endopterygota</taxon>
        <taxon>Hymenoptera</taxon>
        <taxon>Siricoidea</taxon>
        <taxon>Siricidae</taxon>
        <taxon>Sirex</taxon>
    </lineage>
</organism>
<evidence type="ECO:0000313" key="10">
    <source>
        <dbReference type="EMBL" id="QHN69145.1"/>
    </source>
</evidence>
<dbReference type="GO" id="GO:0007165">
    <property type="term" value="P:signal transduction"/>
    <property type="evidence" value="ECO:0007669"/>
    <property type="project" value="UniProtKB-KW"/>
</dbReference>